<keyword evidence="2" id="KW-0808">Transferase</keyword>
<dbReference type="InterPro" id="IPR001173">
    <property type="entry name" value="Glyco_trans_2-like"/>
</dbReference>
<gene>
    <name evidence="4" type="ORF">BBI01_10990</name>
</gene>
<evidence type="ECO:0000313" key="4">
    <source>
        <dbReference type="EMBL" id="OCA70478.1"/>
    </source>
</evidence>
<dbReference type="EMBL" id="MAYH01000034">
    <property type="protein sequence ID" value="OCA70478.1"/>
    <property type="molecule type" value="Genomic_DNA"/>
</dbReference>
<comment type="caution">
    <text evidence="4">The sequence shown here is derived from an EMBL/GenBank/DDBJ whole genome shotgun (WGS) entry which is preliminary data.</text>
</comment>
<evidence type="ECO:0000256" key="2">
    <source>
        <dbReference type="ARBA" id="ARBA00022679"/>
    </source>
</evidence>
<evidence type="ECO:0000259" key="3">
    <source>
        <dbReference type="Pfam" id="PF00535"/>
    </source>
</evidence>
<feature type="domain" description="Glycosyltransferase 2-like" evidence="3">
    <location>
        <begin position="4"/>
        <end position="108"/>
    </location>
</feature>
<keyword evidence="1" id="KW-0328">Glycosyltransferase</keyword>
<evidence type="ECO:0000313" key="5">
    <source>
        <dbReference type="Proteomes" id="UP000092651"/>
    </source>
</evidence>
<dbReference type="GO" id="GO:0016758">
    <property type="term" value="F:hexosyltransferase activity"/>
    <property type="evidence" value="ECO:0007669"/>
    <property type="project" value="UniProtKB-ARBA"/>
</dbReference>
<dbReference type="CDD" id="cd00761">
    <property type="entry name" value="Glyco_tranf_GTA_type"/>
    <property type="match status" value="1"/>
</dbReference>
<dbReference type="PANTHER" id="PTHR22916">
    <property type="entry name" value="GLYCOSYLTRANSFERASE"/>
    <property type="match status" value="1"/>
</dbReference>
<reference evidence="4 5" key="1">
    <citation type="submission" date="2016-07" db="EMBL/GenBank/DDBJ databases">
        <authorList>
            <person name="Jeong J.-J."/>
            <person name="Kim D.W."/>
            <person name="Sang M.K."/>
            <person name="Choi I.-G."/>
            <person name="Kim K.D."/>
        </authorList>
    </citation>
    <scope>NUCLEOTIDE SEQUENCE [LARGE SCALE GENOMIC DNA]</scope>
    <source>
        <strain evidence="4 5">UTM-3</strain>
    </source>
</reference>
<dbReference type="InterPro" id="IPR029044">
    <property type="entry name" value="Nucleotide-diphossugar_trans"/>
</dbReference>
<name>A0A1B8ZFU1_9FLAO</name>
<accession>A0A1B8ZFU1</accession>
<dbReference type="Pfam" id="PF00535">
    <property type="entry name" value="Glycos_transf_2"/>
    <property type="match status" value="1"/>
</dbReference>
<organism evidence="4 5">
    <name type="scientific">Chryseobacterium artocarpi</name>
    <dbReference type="NCBI Taxonomy" id="1414727"/>
    <lineage>
        <taxon>Bacteria</taxon>
        <taxon>Pseudomonadati</taxon>
        <taxon>Bacteroidota</taxon>
        <taxon>Flavobacteriia</taxon>
        <taxon>Flavobacteriales</taxon>
        <taxon>Weeksellaceae</taxon>
        <taxon>Chryseobacterium group</taxon>
        <taxon>Chryseobacterium</taxon>
    </lineage>
</organism>
<dbReference type="PANTHER" id="PTHR22916:SF51">
    <property type="entry name" value="GLYCOSYLTRANSFERASE EPSH-RELATED"/>
    <property type="match status" value="1"/>
</dbReference>
<evidence type="ECO:0000256" key="1">
    <source>
        <dbReference type="ARBA" id="ARBA00022676"/>
    </source>
</evidence>
<proteinExistence type="predicted"/>
<protein>
    <recommendedName>
        <fullName evidence="3">Glycosyltransferase 2-like domain-containing protein</fullName>
    </recommendedName>
</protein>
<dbReference type="RefSeq" id="WP_065394896.1">
    <property type="nucleotide sequence ID" value="NZ_MAYH01000034.1"/>
</dbReference>
<dbReference type="AlphaFoldDB" id="A0A1B8ZFU1"/>
<dbReference type="OrthoDB" id="9810303at2"/>
<keyword evidence="5" id="KW-1185">Reference proteome</keyword>
<dbReference type="SUPFAM" id="SSF53448">
    <property type="entry name" value="Nucleotide-diphospho-sugar transferases"/>
    <property type="match status" value="1"/>
</dbReference>
<dbReference type="Gene3D" id="3.90.550.10">
    <property type="entry name" value="Spore Coat Polysaccharide Biosynthesis Protein SpsA, Chain A"/>
    <property type="match status" value="1"/>
</dbReference>
<dbReference type="Proteomes" id="UP000092651">
    <property type="component" value="Unassembled WGS sequence"/>
</dbReference>
<sequence length="289" mass="33620">MIITIFTPTYNRAEYLLKLYESLLNQTSKEFEWVIVDDGSSDNTYDVVTNFIEENKILIKYFKQENSGKHIAINKGVELAQGKLFFIVDSDDYLLPNAVAFVSDKYEEIKDVPYIGGLSARRGYDINQPIGSNNFSSSMITDVFEFRYKHNIMGDMAEVVKTSVLKKFPFPKINDERFCPESLIWNRIGVQYKFLWLPDIIYIGEYLQGGLTDNNFKIRKKSPESTLLFYKELQEMPVPFVQKLRANINYWRFAKFSKTKFSNKWSNTNALLSLLGLPLSLIFLMKDTK</sequence>